<evidence type="ECO:0000313" key="3">
    <source>
        <dbReference type="EMBL" id="PYH48105.1"/>
    </source>
</evidence>
<dbReference type="InterPro" id="IPR002347">
    <property type="entry name" value="SDR_fam"/>
</dbReference>
<dbReference type="GeneID" id="37078425"/>
<dbReference type="SUPFAM" id="SSF51735">
    <property type="entry name" value="NAD(P)-binding Rossmann-fold domains"/>
    <property type="match status" value="1"/>
</dbReference>
<sequence>MTPTIVLITGANTGIGFQIVRALSDSLQPYHILLGARSPNKARDAIQAIQQEFPTTQSTIAPVIIDIEDDTSIQNAYTEIATHHGRLDVLINNAGASFDTPATRGTLSERALWNKTWSVNTTSTQIVTATFIPLLLKSANPRLLFLTSGTATLAGTDNPAIAVNRPPTAKGWPKPAGPAQGVPAYRSAKTGLNMLMREWHRLLRPDGVKVFALSPGYLATGLGGSPEAMRALGAGDPVVAGPFEW</sequence>
<dbReference type="AlphaFoldDB" id="A0A318ZN45"/>
<gene>
    <name evidence="3" type="ORF">BP01DRAFT_380021</name>
</gene>
<proteinExistence type="inferred from homology"/>
<dbReference type="RefSeq" id="XP_025434087.1">
    <property type="nucleotide sequence ID" value="XM_025577196.1"/>
</dbReference>
<evidence type="ECO:0000313" key="4">
    <source>
        <dbReference type="Proteomes" id="UP000248349"/>
    </source>
</evidence>
<dbReference type="GO" id="GO:0050664">
    <property type="term" value="F:oxidoreductase activity, acting on NAD(P)H, oxygen as acceptor"/>
    <property type="evidence" value="ECO:0007669"/>
    <property type="project" value="TreeGrafter"/>
</dbReference>
<dbReference type="GO" id="GO:0016616">
    <property type="term" value="F:oxidoreductase activity, acting on the CH-OH group of donors, NAD or NADP as acceptor"/>
    <property type="evidence" value="ECO:0007669"/>
    <property type="project" value="UniProtKB-ARBA"/>
</dbReference>
<dbReference type="EMBL" id="KZ821222">
    <property type="protein sequence ID" value="PYH48105.1"/>
    <property type="molecule type" value="Genomic_DNA"/>
</dbReference>
<name>A0A318ZN45_9EURO</name>
<dbReference type="PANTHER" id="PTHR43008">
    <property type="entry name" value="BENZIL REDUCTASE"/>
    <property type="match status" value="1"/>
</dbReference>
<dbReference type="PANTHER" id="PTHR43008:SF8">
    <property type="entry name" value="BENZIL REDUCTASE ((S)-BENZOIN FORMING) IRC24"/>
    <property type="match status" value="1"/>
</dbReference>
<dbReference type="Pfam" id="PF00106">
    <property type="entry name" value="adh_short"/>
    <property type="match status" value="2"/>
</dbReference>
<accession>A0A318ZN45</accession>
<keyword evidence="4" id="KW-1185">Reference proteome</keyword>
<comment type="similarity">
    <text evidence="1">Belongs to the short-chain dehydrogenases/reductases (SDR) family.</text>
</comment>
<reference evidence="3 4" key="1">
    <citation type="submission" date="2016-12" db="EMBL/GenBank/DDBJ databases">
        <title>The genomes of Aspergillus section Nigri reveals drivers in fungal speciation.</title>
        <authorList>
            <consortium name="DOE Joint Genome Institute"/>
            <person name="Vesth T.C."/>
            <person name="Nybo J."/>
            <person name="Theobald S."/>
            <person name="Brandl J."/>
            <person name="Frisvad J.C."/>
            <person name="Nielsen K.F."/>
            <person name="Lyhne E.K."/>
            <person name="Kogle M.E."/>
            <person name="Kuo A."/>
            <person name="Riley R."/>
            <person name="Clum A."/>
            <person name="Nolan M."/>
            <person name="Lipzen A."/>
            <person name="Salamov A."/>
            <person name="Henrissat B."/>
            <person name="Wiebenga A."/>
            <person name="De Vries R.P."/>
            <person name="Grigoriev I.V."/>
            <person name="Mortensen U.H."/>
            <person name="Andersen M.R."/>
            <person name="Baker S.E."/>
        </authorList>
    </citation>
    <scope>NUCLEOTIDE SEQUENCE [LARGE SCALE GENOMIC DNA]</scope>
    <source>
        <strain evidence="3 4">JOP 1030-1</strain>
    </source>
</reference>
<organism evidence="3 4">
    <name type="scientific">Aspergillus saccharolyticus JOP 1030-1</name>
    <dbReference type="NCBI Taxonomy" id="1450539"/>
    <lineage>
        <taxon>Eukaryota</taxon>
        <taxon>Fungi</taxon>
        <taxon>Dikarya</taxon>
        <taxon>Ascomycota</taxon>
        <taxon>Pezizomycotina</taxon>
        <taxon>Eurotiomycetes</taxon>
        <taxon>Eurotiomycetidae</taxon>
        <taxon>Eurotiales</taxon>
        <taxon>Aspergillaceae</taxon>
        <taxon>Aspergillus</taxon>
        <taxon>Aspergillus subgen. Circumdati</taxon>
    </lineage>
</organism>
<evidence type="ECO:0000256" key="1">
    <source>
        <dbReference type="ARBA" id="ARBA00006484"/>
    </source>
</evidence>
<dbReference type="Gene3D" id="3.40.50.720">
    <property type="entry name" value="NAD(P)-binding Rossmann-like Domain"/>
    <property type="match status" value="1"/>
</dbReference>
<dbReference type="OrthoDB" id="1933717at2759"/>
<dbReference type="PRINTS" id="PR00081">
    <property type="entry name" value="GDHRDH"/>
</dbReference>
<dbReference type="InterPro" id="IPR036291">
    <property type="entry name" value="NAD(P)-bd_dom_sf"/>
</dbReference>
<evidence type="ECO:0000256" key="2">
    <source>
        <dbReference type="ARBA" id="ARBA00023002"/>
    </source>
</evidence>
<dbReference type="Proteomes" id="UP000248349">
    <property type="component" value="Unassembled WGS sequence"/>
</dbReference>
<protein>
    <submittedName>
        <fullName evidence="3">NAD(P)-binding protein</fullName>
    </submittedName>
</protein>
<keyword evidence="2" id="KW-0560">Oxidoreductase</keyword>